<dbReference type="Gene3D" id="3.30.530.20">
    <property type="match status" value="1"/>
</dbReference>
<evidence type="ECO:0000313" key="3">
    <source>
        <dbReference type="EMBL" id="GGJ36743.1"/>
    </source>
</evidence>
<dbReference type="InterPro" id="IPR013538">
    <property type="entry name" value="ASHA1/2-like_C"/>
</dbReference>
<evidence type="ECO:0000259" key="2">
    <source>
        <dbReference type="Pfam" id="PF08327"/>
    </source>
</evidence>
<keyword evidence="4" id="KW-1185">Reference proteome</keyword>
<protein>
    <submittedName>
        <fullName evidence="3">Activator of HSP90 ATPase</fullName>
    </submittedName>
</protein>
<dbReference type="Proteomes" id="UP000632222">
    <property type="component" value="Unassembled WGS sequence"/>
</dbReference>
<feature type="domain" description="Activator of Hsp90 ATPase homologue 1/2-like C-terminal" evidence="2">
    <location>
        <begin position="32"/>
        <end position="174"/>
    </location>
</feature>
<comment type="caution">
    <text evidence="3">The sequence shown here is derived from an EMBL/GenBank/DDBJ whole genome shotgun (WGS) entry which is preliminary data.</text>
</comment>
<dbReference type="SUPFAM" id="SSF55961">
    <property type="entry name" value="Bet v1-like"/>
    <property type="match status" value="1"/>
</dbReference>
<dbReference type="EMBL" id="BMOD01000007">
    <property type="protein sequence ID" value="GGJ36743.1"/>
    <property type="molecule type" value="Genomic_DNA"/>
</dbReference>
<evidence type="ECO:0000313" key="4">
    <source>
        <dbReference type="Proteomes" id="UP000632222"/>
    </source>
</evidence>
<evidence type="ECO:0000256" key="1">
    <source>
        <dbReference type="ARBA" id="ARBA00006817"/>
    </source>
</evidence>
<reference evidence="4" key="1">
    <citation type="journal article" date="2019" name="Int. J. Syst. Evol. Microbiol.">
        <title>The Global Catalogue of Microorganisms (GCM) 10K type strain sequencing project: providing services to taxonomists for standard genome sequencing and annotation.</title>
        <authorList>
            <consortium name="The Broad Institute Genomics Platform"/>
            <consortium name="The Broad Institute Genome Sequencing Center for Infectious Disease"/>
            <person name="Wu L."/>
            <person name="Ma J."/>
        </authorList>
    </citation>
    <scope>NUCLEOTIDE SEQUENCE [LARGE SCALE GENOMIC DNA]</scope>
    <source>
        <strain evidence="4">JCM 14370</strain>
    </source>
</reference>
<organism evidence="3 4">
    <name type="scientific">Deinococcus roseus</name>
    <dbReference type="NCBI Taxonomy" id="392414"/>
    <lineage>
        <taxon>Bacteria</taxon>
        <taxon>Thermotogati</taxon>
        <taxon>Deinococcota</taxon>
        <taxon>Deinococci</taxon>
        <taxon>Deinococcales</taxon>
        <taxon>Deinococcaceae</taxon>
        <taxon>Deinococcus</taxon>
    </lineage>
</organism>
<name>A0ABQ2D2A9_9DEIO</name>
<dbReference type="InterPro" id="IPR023393">
    <property type="entry name" value="START-like_dom_sf"/>
</dbReference>
<dbReference type="Pfam" id="PF08327">
    <property type="entry name" value="AHSA1"/>
    <property type="match status" value="1"/>
</dbReference>
<accession>A0ABQ2D2A9</accession>
<dbReference type="RefSeq" id="WP_189002874.1">
    <property type="nucleotide sequence ID" value="NZ_BMOD01000007.1"/>
</dbReference>
<sequence>MTQTTVQSVNPAITSSIESGKVLVLERTFKALRALVFEAFSRAEHLSKWWAPKGWEVPYCTVDFREGGKWHYCMKCVDPNQGQFYGMESWGLGIYKEIDAPERLVYTDYFSDAEGKVNENMPTTLSTVVFEEVDGGTRLITRAAYDTEEALKTVLDMGMLQGVSDTWDRLDEHLQELQK</sequence>
<comment type="similarity">
    <text evidence="1">Belongs to the AHA1 family.</text>
</comment>
<proteinExistence type="inferred from homology"/>
<gene>
    <name evidence="3" type="ORF">GCM10008938_23500</name>
</gene>